<evidence type="ECO:0000256" key="1">
    <source>
        <dbReference type="ARBA" id="ARBA00001947"/>
    </source>
</evidence>
<dbReference type="InterPro" id="IPR051453">
    <property type="entry name" value="MBL_Glyoxalase_II"/>
</dbReference>
<comment type="caution">
    <text evidence="9">The sequence shown here is derived from an EMBL/GenBank/DDBJ whole genome shotgun (WGS) entry which is preliminary data.</text>
</comment>
<comment type="catalytic activity">
    <reaction evidence="5">
        <text>3',5'-cyclic CMP + H2O = CMP + H(+)</text>
        <dbReference type="Rhea" id="RHEA:72675"/>
        <dbReference type="ChEBI" id="CHEBI:15377"/>
        <dbReference type="ChEBI" id="CHEBI:15378"/>
        <dbReference type="ChEBI" id="CHEBI:58003"/>
        <dbReference type="ChEBI" id="CHEBI:60377"/>
    </reaction>
    <physiologicalReaction direction="left-to-right" evidence="5">
        <dbReference type="Rhea" id="RHEA:72676"/>
    </physiologicalReaction>
</comment>
<evidence type="ECO:0000313" key="10">
    <source>
        <dbReference type="Proteomes" id="UP001343257"/>
    </source>
</evidence>
<comment type="catalytic activity">
    <reaction evidence="7">
        <text>3',5'-cyclic UMP + H2O = UMP + H(+)</text>
        <dbReference type="Rhea" id="RHEA:70575"/>
        <dbReference type="ChEBI" id="CHEBI:15377"/>
        <dbReference type="ChEBI" id="CHEBI:15378"/>
        <dbReference type="ChEBI" id="CHEBI:57865"/>
        <dbReference type="ChEBI" id="CHEBI:184387"/>
    </reaction>
    <physiologicalReaction direction="left-to-right" evidence="7">
        <dbReference type="Rhea" id="RHEA:70576"/>
    </physiologicalReaction>
</comment>
<keyword evidence="3" id="KW-0378">Hydrolase</keyword>
<dbReference type="CDD" id="cd06262">
    <property type="entry name" value="metallo-hydrolase-like_MBL-fold"/>
    <property type="match status" value="1"/>
</dbReference>
<accession>A0ABU6PXU4</accession>
<comment type="function">
    <text evidence="6">Counteracts the endogenous Pycsar antiviral defense system. Phosphodiesterase that enables metal-dependent hydrolysis of host cyclic nucleotide Pycsar defense signals such as cCMP and cUMP.</text>
</comment>
<name>A0ABU6PXU4_9BACL</name>
<protein>
    <submittedName>
        <fullName evidence="9">MBL fold metallo-hydrolase</fullName>
    </submittedName>
</protein>
<gene>
    <name evidence="9" type="ORF">P9847_16540</name>
</gene>
<dbReference type="PANTHER" id="PTHR46233">
    <property type="entry name" value="HYDROXYACYLGLUTATHIONE HYDROLASE GLOC"/>
    <property type="match status" value="1"/>
</dbReference>
<dbReference type="SUPFAM" id="SSF56281">
    <property type="entry name" value="Metallo-hydrolase/oxidoreductase"/>
    <property type="match status" value="1"/>
</dbReference>
<keyword evidence="4" id="KW-0862">Zinc</keyword>
<evidence type="ECO:0000256" key="5">
    <source>
        <dbReference type="ARBA" id="ARBA00034221"/>
    </source>
</evidence>
<dbReference type="SMART" id="SM00849">
    <property type="entry name" value="Lactamase_B"/>
    <property type="match status" value="1"/>
</dbReference>
<dbReference type="EMBL" id="JARTLD010000040">
    <property type="protein sequence ID" value="MED5018920.1"/>
    <property type="molecule type" value="Genomic_DNA"/>
</dbReference>
<dbReference type="InterPro" id="IPR036866">
    <property type="entry name" value="RibonucZ/Hydroxyglut_hydro"/>
</dbReference>
<dbReference type="Proteomes" id="UP001343257">
    <property type="component" value="Unassembled WGS sequence"/>
</dbReference>
<evidence type="ECO:0000313" key="9">
    <source>
        <dbReference type="EMBL" id="MED5018920.1"/>
    </source>
</evidence>
<evidence type="ECO:0000256" key="3">
    <source>
        <dbReference type="ARBA" id="ARBA00022801"/>
    </source>
</evidence>
<evidence type="ECO:0000256" key="2">
    <source>
        <dbReference type="ARBA" id="ARBA00022723"/>
    </source>
</evidence>
<keyword evidence="10" id="KW-1185">Reference proteome</keyword>
<dbReference type="Gene3D" id="3.60.15.10">
    <property type="entry name" value="Ribonuclease Z/Hydroxyacylglutathione hydrolase-like"/>
    <property type="match status" value="1"/>
</dbReference>
<evidence type="ECO:0000256" key="7">
    <source>
        <dbReference type="ARBA" id="ARBA00048505"/>
    </source>
</evidence>
<sequence length="278" mass="31275">MIQYSNDLVTVFQSALFQTTSTVIQLEELILIVDPNWLPGEIEEIQAHVDAVRGDKACYLLFTHGDYDHIIGYKAFPDAKTIGSAGLSKHPKKEHKLKLIRDFDATYYVTRSYPVEFPNLDIVIEHDGQQVTIGSTTLTFYLAPGHTEDGLFTVIDAAGVLVAGDYLSDFELPFIYHSALAYEDTIRKAAGIVRDHPIQLLIPGHGQHTTSHTEMERRVNMALGHLERMKQAILAGDEQALKELEQEHGFLSETTMECHKDNVRIMRQELLEDGAKEV</sequence>
<comment type="cofactor">
    <cofactor evidence="1">
        <name>Zn(2+)</name>
        <dbReference type="ChEBI" id="CHEBI:29105"/>
    </cofactor>
</comment>
<proteinExistence type="predicted"/>
<dbReference type="InterPro" id="IPR001279">
    <property type="entry name" value="Metallo-B-lactamas"/>
</dbReference>
<feature type="domain" description="Metallo-beta-lactamase" evidence="8">
    <location>
        <begin position="18"/>
        <end position="205"/>
    </location>
</feature>
<organism evidence="9 10">
    <name type="scientific">Paenibacillus chibensis</name>
    <dbReference type="NCBI Taxonomy" id="59846"/>
    <lineage>
        <taxon>Bacteria</taxon>
        <taxon>Bacillati</taxon>
        <taxon>Bacillota</taxon>
        <taxon>Bacilli</taxon>
        <taxon>Bacillales</taxon>
        <taxon>Paenibacillaceae</taxon>
        <taxon>Paenibacillus</taxon>
    </lineage>
</organism>
<evidence type="ECO:0000259" key="8">
    <source>
        <dbReference type="SMART" id="SM00849"/>
    </source>
</evidence>
<evidence type="ECO:0000256" key="6">
    <source>
        <dbReference type="ARBA" id="ARBA00034301"/>
    </source>
</evidence>
<dbReference type="PANTHER" id="PTHR46233:SF3">
    <property type="entry name" value="HYDROXYACYLGLUTATHIONE HYDROLASE GLOC"/>
    <property type="match status" value="1"/>
</dbReference>
<dbReference type="RefSeq" id="WP_328279550.1">
    <property type="nucleotide sequence ID" value="NZ_JARTLD010000040.1"/>
</dbReference>
<reference evidence="9 10" key="1">
    <citation type="submission" date="2023-03" db="EMBL/GenBank/DDBJ databases">
        <title>Bacillus Genome Sequencing.</title>
        <authorList>
            <person name="Dunlap C."/>
        </authorList>
    </citation>
    <scope>NUCLEOTIDE SEQUENCE [LARGE SCALE GENOMIC DNA]</scope>
    <source>
        <strain evidence="9 10">NRS-52</strain>
    </source>
</reference>
<evidence type="ECO:0000256" key="4">
    <source>
        <dbReference type="ARBA" id="ARBA00022833"/>
    </source>
</evidence>
<dbReference type="Pfam" id="PF00753">
    <property type="entry name" value="Lactamase_B"/>
    <property type="match status" value="1"/>
</dbReference>
<keyword evidence="2" id="KW-0479">Metal-binding</keyword>